<evidence type="ECO:0000313" key="12">
    <source>
        <dbReference type="Proteomes" id="UP000818624"/>
    </source>
</evidence>
<comment type="similarity">
    <text evidence="2">Belongs to the amino acid/polyamine transporter 2 family.</text>
</comment>
<keyword evidence="4 9" id="KW-0812">Transmembrane</keyword>
<protein>
    <recommendedName>
        <fullName evidence="10">Amino acid transporter transmembrane domain-containing protein</fullName>
    </recommendedName>
</protein>
<feature type="compositionally biased region" description="Basic and acidic residues" evidence="8">
    <location>
        <begin position="129"/>
        <end position="140"/>
    </location>
</feature>
<evidence type="ECO:0000259" key="10">
    <source>
        <dbReference type="Pfam" id="PF01490"/>
    </source>
</evidence>
<feature type="transmembrane region" description="Helical" evidence="9">
    <location>
        <begin position="387"/>
        <end position="408"/>
    </location>
</feature>
<feature type="compositionally biased region" description="Acidic residues" evidence="8">
    <location>
        <begin position="184"/>
        <end position="196"/>
    </location>
</feature>
<feature type="transmembrane region" description="Helical" evidence="9">
    <location>
        <begin position="428"/>
        <end position="446"/>
    </location>
</feature>
<feature type="transmembrane region" description="Helical" evidence="9">
    <location>
        <begin position="453"/>
        <end position="473"/>
    </location>
</feature>
<feature type="compositionally biased region" description="Low complexity" evidence="8">
    <location>
        <begin position="283"/>
        <end position="297"/>
    </location>
</feature>
<dbReference type="Pfam" id="PF01490">
    <property type="entry name" value="Aa_trans"/>
    <property type="match status" value="1"/>
</dbReference>
<name>A0ABY8ERH7_MALFU</name>
<dbReference type="Proteomes" id="UP000818624">
    <property type="component" value="Chromosome 1"/>
</dbReference>
<proteinExistence type="inferred from homology"/>
<feature type="compositionally biased region" description="Polar residues" evidence="8">
    <location>
        <begin position="237"/>
        <end position="250"/>
    </location>
</feature>
<keyword evidence="3" id="KW-0813">Transport</keyword>
<evidence type="ECO:0000256" key="1">
    <source>
        <dbReference type="ARBA" id="ARBA00004141"/>
    </source>
</evidence>
<feature type="transmembrane region" description="Helical" evidence="9">
    <location>
        <begin position="689"/>
        <end position="715"/>
    </location>
</feature>
<feature type="compositionally biased region" description="Acidic residues" evidence="8">
    <location>
        <begin position="86"/>
        <end position="104"/>
    </location>
</feature>
<feature type="domain" description="Amino acid transporter transmembrane" evidence="10">
    <location>
        <begin position="307"/>
        <end position="718"/>
    </location>
</feature>
<keyword evidence="5" id="KW-0029">Amino-acid transport</keyword>
<accession>A0ABY8ERH7</accession>
<evidence type="ECO:0000313" key="11">
    <source>
        <dbReference type="EMBL" id="WFD47030.1"/>
    </source>
</evidence>
<keyword evidence="12" id="KW-1185">Reference proteome</keyword>
<feature type="compositionally biased region" description="Basic and acidic residues" evidence="8">
    <location>
        <begin position="259"/>
        <end position="271"/>
    </location>
</feature>
<evidence type="ECO:0000256" key="6">
    <source>
        <dbReference type="ARBA" id="ARBA00022989"/>
    </source>
</evidence>
<feature type="region of interest" description="Disordered" evidence="8">
    <location>
        <begin position="49"/>
        <end position="116"/>
    </location>
</feature>
<keyword evidence="7 9" id="KW-0472">Membrane</keyword>
<dbReference type="EMBL" id="CP046234">
    <property type="protein sequence ID" value="WFD47030.1"/>
    <property type="molecule type" value="Genomic_DNA"/>
</dbReference>
<feature type="transmembrane region" description="Helical" evidence="9">
    <location>
        <begin position="572"/>
        <end position="594"/>
    </location>
</feature>
<feature type="transmembrane region" description="Helical" evidence="9">
    <location>
        <begin position="331"/>
        <end position="352"/>
    </location>
</feature>
<evidence type="ECO:0000256" key="7">
    <source>
        <dbReference type="ARBA" id="ARBA00023136"/>
    </source>
</evidence>
<keyword evidence="6 9" id="KW-1133">Transmembrane helix</keyword>
<feature type="region of interest" description="Disordered" evidence="8">
    <location>
        <begin position="1"/>
        <end position="30"/>
    </location>
</feature>
<dbReference type="PANTHER" id="PTHR22950:SF692">
    <property type="entry name" value="TRANSMEMBRANE AMINO ACID TRANSPORTER FAMILY PROTEIN"/>
    <property type="match status" value="1"/>
</dbReference>
<evidence type="ECO:0000256" key="2">
    <source>
        <dbReference type="ARBA" id="ARBA00008066"/>
    </source>
</evidence>
<comment type="subcellular location">
    <subcellularLocation>
        <location evidence="1">Membrane</location>
        <topology evidence="1">Multi-pass membrane protein</topology>
    </subcellularLocation>
</comment>
<evidence type="ECO:0000256" key="5">
    <source>
        <dbReference type="ARBA" id="ARBA00022970"/>
    </source>
</evidence>
<dbReference type="PANTHER" id="PTHR22950">
    <property type="entry name" value="AMINO ACID TRANSPORTER"/>
    <property type="match status" value="1"/>
</dbReference>
<organism evidence="11 12">
    <name type="scientific">Malassezia furfur</name>
    <name type="common">Pityriasis versicolor infection agent</name>
    <name type="synonym">Pityrosporum furfur</name>
    <dbReference type="NCBI Taxonomy" id="55194"/>
    <lineage>
        <taxon>Eukaryota</taxon>
        <taxon>Fungi</taxon>
        <taxon>Dikarya</taxon>
        <taxon>Basidiomycota</taxon>
        <taxon>Ustilaginomycotina</taxon>
        <taxon>Malasseziomycetes</taxon>
        <taxon>Malasseziales</taxon>
        <taxon>Malasseziaceae</taxon>
        <taxon>Malassezia</taxon>
    </lineage>
</organism>
<evidence type="ECO:0000256" key="8">
    <source>
        <dbReference type="SAM" id="MobiDB-lite"/>
    </source>
</evidence>
<evidence type="ECO:0000256" key="4">
    <source>
        <dbReference type="ARBA" id="ARBA00022692"/>
    </source>
</evidence>
<evidence type="ECO:0000256" key="3">
    <source>
        <dbReference type="ARBA" id="ARBA00022448"/>
    </source>
</evidence>
<feature type="compositionally biased region" description="Polar residues" evidence="8">
    <location>
        <begin position="76"/>
        <end position="85"/>
    </location>
</feature>
<feature type="transmembrane region" description="Helical" evidence="9">
    <location>
        <begin position="666"/>
        <end position="683"/>
    </location>
</feature>
<gene>
    <name evidence="11" type="ORF">GLX27_001676</name>
</gene>
<feature type="compositionally biased region" description="Basic and acidic residues" evidence="8">
    <location>
        <begin position="224"/>
        <end position="234"/>
    </location>
</feature>
<sequence length="751" mass="81938">MPGRNAIPVRGQGTPHRTAHGRESNTSHPWRSSLDLVWSYSRSQAYFGDNITTSPSFVERRWRGNIPEEQEDTESDATQMTGTESATEDDTSADNLESSDDDAEINQGRVRDRGAPLLETQKYWNAMDTAHDLDAPESSHHTPTAYGERMYSSRTPAKAKAKWPRASASSSGSKRPPRSHNDFDEGVSDDQHDDQDDSSRSRSRSPKRLGTETPKNQRLLLPQGKDRAPSRPPRDTSPYTSRARSGSRYRSQLRAAAPHLRDPYHVDERAPLLRGRSGKQLYQAPSQASARQSSADVASVPDVEHGKSTFWQTWFNTVNVLVGVSILSMPLAFASVGWVGGTVVFLLCGWLTNYSGKVLARILAREPHLHTYADIGSYVFGPMMRTCISFLFCFEMWMVSVALLILMSDSMTALLYGTEQAAHPVANAVLKVVGLVVVLPTLFLPLKFLSPISLVGIVSILFLFWVIITDGLVKRHAPGSLWEPGATVLAVQWKRIPIAFGLIMAGFSSHPVIPSLYRDMRDPSQFDKMLDWAYLTTAAMYLLMATVGYLMFGSSVSDEVTRDLAATPGYPHALTVAAVVLVTINPMTKFALALKPVTVVLEKWAGVLEGVQPSTAPSSRDDEEHTSFIQSLSGVQAMAAGDVDRSQDADAPPAAPKTLSARATVAGIRVGMALSVLVTALAVPSLERIMGFLGAFLTFNSCIFGPLLANLVLAHTEMHTAVIGRDLGILGGTFVLAVLGTLSSLFPHWFV</sequence>
<evidence type="ECO:0000256" key="9">
    <source>
        <dbReference type="SAM" id="Phobius"/>
    </source>
</evidence>
<feature type="transmembrane region" description="Helical" evidence="9">
    <location>
        <begin position="727"/>
        <end position="750"/>
    </location>
</feature>
<dbReference type="InterPro" id="IPR013057">
    <property type="entry name" value="AA_transpt_TM"/>
</dbReference>
<feature type="region of interest" description="Disordered" evidence="8">
    <location>
        <begin position="128"/>
        <end position="297"/>
    </location>
</feature>
<feature type="transmembrane region" description="Helical" evidence="9">
    <location>
        <begin position="529"/>
        <end position="552"/>
    </location>
</feature>
<reference evidence="11 12" key="1">
    <citation type="journal article" date="2020" name="Elife">
        <title>Loss of centromere function drives karyotype evolution in closely related Malassezia species.</title>
        <authorList>
            <person name="Sankaranarayanan S.R."/>
            <person name="Ianiri G."/>
            <person name="Coelho M.A."/>
            <person name="Reza M.H."/>
            <person name="Thimmappa B.C."/>
            <person name="Ganguly P."/>
            <person name="Vadnala R.N."/>
            <person name="Sun S."/>
            <person name="Siddharthan R."/>
            <person name="Tellgren-Roth C."/>
            <person name="Dawson T.L."/>
            <person name="Heitman J."/>
            <person name="Sanyal K."/>
        </authorList>
    </citation>
    <scope>NUCLEOTIDE SEQUENCE [LARGE SCALE GENOMIC DNA]</scope>
    <source>
        <strain evidence="11">CBS14141</strain>
    </source>
</reference>
<feature type="transmembrane region" description="Helical" evidence="9">
    <location>
        <begin position="496"/>
        <end position="517"/>
    </location>
</feature>